<name>A0A803PB10_CANSA</name>
<dbReference type="PANTHER" id="PTHR31569">
    <property type="entry name" value="SWIM-TYPE DOMAIN-CONTAINING PROTEIN"/>
    <property type="match status" value="1"/>
</dbReference>
<dbReference type="Proteomes" id="UP000596661">
    <property type="component" value="Chromosome 3"/>
</dbReference>
<evidence type="ECO:0000313" key="3">
    <source>
        <dbReference type="Proteomes" id="UP000596661"/>
    </source>
</evidence>
<dbReference type="Pfam" id="PF10551">
    <property type="entry name" value="MULE"/>
    <property type="match status" value="1"/>
</dbReference>
<evidence type="ECO:0000313" key="2">
    <source>
        <dbReference type="EnsemblPlants" id="cds.evm.model.03.928"/>
    </source>
</evidence>
<keyword evidence="3" id="KW-1185">Reference proteome</keyword>
<reference evidence="2" key="1">
    <citation type="submission" date="2018-11" db="EMBL/GenBank/DDBJ databases">
        <authorList>
            <person name="Grassa J C."/>
        </authorList>
    </citation>
    <scope>NUCLEOTIDE SEQUENCE [LARGE SCALE GENOMIC DNA]</scope>
</reference>
<dbReference type="EMBL" id="UZAU01000269">
    <property type="status" value="NOT_ANNOTATED_CDS"/>
    <property type="molecule type" value="Genomic_DNA"/>
</dbReference>
<dbReference type="EnsemblPlants" id="evm.model.03.928">
    <property type="protein sequence ID" value="cds.evm.model.03.928"/>
    <property type="gene ID" value="evm.TU.03.928"/>
</dbReference>
<dbReference type="InterPro" id="IPR018289">
    <property type="entry name" value="MULE_transposase_dom"/>
</dbReference>
<dbReference type="InterPro" id="IPR003323">
    <property type="entry name" value="OTU_dom"/>
</dbReference>
<proteinExistence type="predicted"/>
<accession>A0A803PB10</accession>
<dbReference type="OMA" id="AHEINEY"/>
<dbReference type="PANTHER" id="PTHR31569:SF4">
    <property type="entry name" value="SWIM-TYPE DOMAIN-CONTAINING PROTEIN"/>
    <property type="match status" value="1"/>
</dbReference>
<dbReference type="AlphaFoldDB" id="A0A803PB10"/>
<reference evidence="2" key="2">
    <citation type="submission" date="2021-03" db="UniProtKB">
        <authorList>
            <consortium name="EnsemblPlants"/>
        </authorList>
    </citation>
    <scope>IDENTIFICATION</scope>
</reference>
<dbReference type="PROSITE" id="PS50802">
    <property type="entry name" value="OTU"/>
    <property type="match status" value="1"/>
</dbReference>
<protein>
    <recommendedName>
        <fullName evidence="1">OTU domain-containing protein</fullName>
    </recommendedName>
</protein>
<dbReference type="InterPro" id="IPR052579">
    <property type="entry name" value="Zinc_finger_SWIM"/>
</dbReference>
<evidence type="ECO:0000259" key="1">
    <source>
        <dbReference type="PROSITE" id="PS50802"/>
    </source>
</evidence>
<feature type="domain" description="OTU" evidence="1">
    <location>
        <begin position="251"/>
        <end position="330"/>
    </location>
</feature>
<organism evidence="2 3">
    <name type="scientific">Cannabis sativa</name>
    <name type="common">Hemp</name>
    <name type="synonym">Marijuana</name>
    <dbReference type="NCBI Taxonomy" id="3483"/>
    <lineage>
        <taxon>Eukaryota</taxon>
        <taxon>Viridiplantae</taxon>
        <taxon>Streptophyta</taxon>
        <taxon>Embryophyta</taxon>
        <taxon>Tracheophyta</taxon>
        <taxon>Spermatophyta</taxon>
        <taxon>Magnoliopsida</taxon>
        <taxon>eudicotyledons</taxon>
        <taxon>Gunneridae</taxon>
        <taxon>Pentapetalae</taxon>
        <taxon>rosids</taxon>
        <taxon>fabids</taxon>
        <taxon>Rosales</taxon>
        <taxon>Cannabaceae</taxon>
        <taxon>Cannabis</taxon>
    </lineage>
</organism>
<dbReference type="Gramene" id="evm.model.03.928">
    <property type="protein sequence ID" value="cds.evm.model.03.928"/>
    <property type="gene ID" value="evm.TU.03.928"/>
</dbReference>
<sequence length="330" mass="38050">MYRLPLLEIVGVTSTEYTFSIAFVFLESKQEDNYTWALDRLKNMMDIDFLPNEVVTDRELALINAIEKVFQESKRGDWVGLDIHACGCVIRRTHGLPCAHEINEYQLEGRAIPLACINSYWRKLDLVKSTKNEANEISCDAEIELFLRRFQEIDIPTKLHLQRKLRELAKPSTTFLVDPEVKMNTHGRPPSKFDHSTCRDPSAFEYVSTKYSKSSISSNLNTKNKDVRLNTSQHSQSYLKSLPCELKSYIYFVKDVESDGNCGFRAIADLMAMVFMQNDSPIPPAATNWVRYRYSCAEEWKTPYEARMRAFRDLVGKEIATQETINLDTP</sequence>